<keyword evidence="5" id="KW-0408">Iron</keyword>
<dbReference type="Gene3D" id="3.80.30.20">
    <property type="entry name" value="tm_1862 like domain"/>
    <property type="match status" value="1"/>
</dbReference>
<evidence type="ECO:0000313" key="9">
    <source>
        <dbReference type="EMBL" id="SVD85131.1"/>
    </source>
</evidence>
<feature type="non-terminal residue" evidence="9">
    <location>
        <position position="1"/>
    </location>
</feature>
<dbReference type="InterPro" id="IPR058240">
    <property type="entry name" value="rSAM_sf"/>
</dbReference>
<dbReference type="SFLD" id="SFLDG01123">
    <property type="entry name" value="methyltransferase_(Class_B)"/>
    <property type="match status" value="1"/>
</dbReference>
<dbReference type="InterPro" id="IPR051198">
    <property type="entry name" value="BchE-like"/>
</dbReference>
<keyword evidence="6" id="KW-0411">Iron-sulfur</keyword>
<evidence type="ECO:0000256" key="6">
    <source>
        <dbReference type="ARBA" id="ARBA00023014"/>
    </source>
</evidence>
<evidence type="ECO:0000256" key="1">
    <source>
        <dbReference type="ARBA" id="ARBA00001966"/>
    </source>
</evidence>
<keyword evidence="2" id="KW-0808">Transferase</keyword>
<dbReference type="GO" id="GO:0003824">
    <property type="term" value="F:catalytic activity"/>
    <property type="evidence" value="ECO:0007669"/>
    <property type="project" value="InterPro"/>
</dbReference>
<feature type="non-terminal residue" evidence="9">
    <location>
        <position position="262"/>
    </location>
</feature>
<dbReference type="PROSITE" id="PS51332">
    <property type="entry name" value="B12_BINDING"/>
    <property type="match status" value="1"/>
</dbReference>
<dbReference type="GO" id="GO:0031419">
    <property type="term" value="F:cobalamin binding"/>
    <property type="evidence" value="ECO:0007669"/>
    <property type="project" value="InterPro"/>
</dbReference>
<sequence length="262" mass="29237">AEVCKEIWPKTPIVIGGMHATSAVDSILENKAVDYVCKGEAESIMVEMVQKANQGEPLDTIQGVVSRLKLAESRLNDSTLPSSPLVDNLDEIPLPAWDLIPMSDYLVSSNRARRMDEISNDFAATIVTSRGCPFSCTFCASWTVHGRKMRFRSTENVIKELEILSEKYGVNLIAVEDDLFTVKKPRFIELCNAIQERFRDKLEFQVPNGLSVATLDEDIVEALCKLNITVTNVAIESGSAYTQKHIIKKNCNLDRARKVTKL</sequence>
<dbReference type="InterPro" id="IPR023404">
    <property type="entry name" value="rSAM_horseshoe"/>
</dbReference>
<dbReference type="SUPFAM" id="SSF102114">
    <property type="entry name" value="Radical SAM enzymes"/>
    <property type="match status" value="1"/>
</dbReference>
<dbReference type="GO" id="GO:0046872">
    <property type="term" value="F:metal ion binding"/>
    <property type="evidence" value="ECO:0007669"/>
    <property type="project" value="UniProtKB-KW"/>
</dbReference>
<keyword evidence="4" id="KW-0479">Metal-binding</keyword>
<dbReference type="AlphaFoldDB" id="A0A382YQ11"/>
<dbReference type="SFLD" id="SFLDS00029">
    <property type="entry name" value="Radical_SAM"/>
    <property type="match status" value="1"/>
</dbReference>
<evidence type="ECO:0000256" key="2">
    <source>
        <dbReference type="ARBA" id="ARBA00022679"/>
    </source>
</evidence>
<organism evidence="9">
    <name type="scientific">marine metagenome</name>
    <dbReference type="NCBI Taxonomy" id="408172"/>
    <lineage>
        <taxon>unclassified sequences</taxon>
        <taxon>metagenomes</taxon>
        <taxon>ecological metagenomes</taxon>
    </lineage>
</organism>
<proteinExistence type="predicted"/>
<dbReference type="SFLD" id="SFLDG01082">
    <property type="entry name" value="B12-binding_domain_containing"/>
    <property type="match status" value="1"/>
</dbReference>
<evidence type="ECO:0000256" key="3">
    <source>
        <dbReference type="ARBA" id="ARBA00022691"/>
    </source>
</evidence>
<dbReference type="PANTHER" id="PTHR43409:SF7">
    <property type="entry name" value="BLL1977 PROTEIN"/>
    <property type="match status" value="1"/>
</dbReference>
<comment type="cofactor">
    <cofactor evidence="1">
        <name>[4Fe-4S] cluster</name>
        <dbReference type="ChEBI" id="CHEBI:49883"/>
    </cofactor>
</comment>
<dbReference type="PROSITE" id="PS51918">
    <property type="entry name" value="RADICAL_SAM"/>
    <property type="match status" value="1"/>
</dbReference>
<dbReference type="Gene3D" id="3.40.50.280">
    <property type="entry name" value="Cobalamin-binding domain"/>
    <property type="match status" value="1"/>
</dbReference>
<gene>
    <name evidence="9" type="ORF">METZ01_LOCUS437985</name>
</gene>
<evidence type="ECO:0000259" key="8">
    <source>
        <dbReference type="PROSITE" id="PS51918"/>
    </source>
</evidence>
<keyword evidence="3" id="KW-0949">S-adenosyl-L-methionine</keyword>
<evidence type="ECO:0000256" key="4">
    <source>
        <dbReference type="ARBA" id="ARBA00022723"/>
    </source>
</evidence>
<dbReference type="InterPro" id="IPR034466">
    <property type="entry name" value="Methyltransferase_Class_B"/>
</dbReference>
<feature type="domain" description="Radical SAM core" evidence="8">
    <location>
        <begin position="118"/>
        <end position="262"/>
    </location>
</feature>
<protein>
    <submittedName>
        <fullName evidence="9">Uncharacterized protein</fullName>
    </submittedName>
</protein>
<dbReference type="InterPro" id="IPR006158">
    <property type="entry name" value="Cobalamin-bd"/>
</dbReference>
<dbReference type="EMBL" id="UINC01177469">
    <property type="protein sequence ID" value="SVD85131.1"/>
    <property type="molecule type" value="Genomic_DNA"/>
</dbReference>
<dbReference type="InterPro" id="IPR007197">
    <property type="entry name" value="rSAM"/>
</dbReference>
<feature type="domain" description="B12-binding" evidence="7">
    <location>
        <begin position="1"/>
        <end position="59"/>
    </location>
</feature>
<evidence type="ECO:0000259" key="7">
    <source>
        <dbReference type="PROSITE" id="PS51332"/>
    </source>
</evidence>
<dbReference type="Pfam" id="PF04055">
    <property type="entry name" value="Radical_SAM"/>
    <property type="match status" value="1"/>
</dbReference>
<reference evidence="9" key="1">
    <citation type="submission" date="2018-05" db="EMBL/GenBank/DDBJ databases">
        <authorList>
            <person name="Lanie J.A."/>
            <person name="Ng W.-L."/>
            <person name="Kazmierczak K.M."/>
            <person name="Andrzejewski T.M."/>
            <person name="Davidsen T.M."/>
            <person name="Wayne K.J."/>
            <person name="Tettelin H."/>
            <person name="Glass J.I."/>
            <person name="Rusch D."/>
            <person name="Podicherti R."/>
            <person name="Tsui H.-C.T."/>
            <person name="Winkler M.E."/>
        </authorList>
    </citation>
    <scope>NUCLEOTIDE SEQUENCE</scope>
</reference>
<name>A0A382YQ11_9ZZZZ</name>
<dbReference type="GO" id="GO:0051539">
    <property type="term" value="F:4 iron, 4 sulfur cluster binding"/>
    <property type="evidence" value="ECO:0007669"/>
    <property type="project" value="UniProtKB-KW"/>
</dbReference>
<accession>A0A382YQ11</accession>
<dbReference type="PANTHER" id="PTHR43409">
    <property type="entry name" value="ANAEROBIC MAGNESIUM-PROTOPORPHYRIN IX MONOMETHYL ESTER CYCLASE-RELATED"/>
    <property type="match status" value="1"/>
</dbReference>
<evidence type="ECO:0000256" key="5">
    <source>
        <dbReference type="ARBA" id="ARBA00023004"/>
    </source>
</evidence>